<protein>
    <submittedName>
        <fullName evidence="2">Kinase-like domain-containing protein</fullName>
    </submittedName>
</protein>
<keyword evidence="2" id="KW-0418">Kinase</keyword>
<gene>
    <name evidence="2" type="ORF">RCL2_003102600</name>
    <name evidence="1" type="ORF">RclHR1_01460020</name>
</gene>
<dbReference type="EMBL" id="BLAL01000356">
    <property type="protein sequence ID" value="GET04727.1"/>
    <property type="molecule type" value="Genomic_DNA"/>
</dbReference>
<evidence type="ECO:0000313" key="1">
    <source>
        <dbReference type="EMBL" id="GBB88070.1"/>
    </source>
</evidence>
<organism evidence="1 3">
    <name type="scientific">Rhizophagus clarus</name>
    <dbReference type="NCBI Taxonomy" id="94130"/>
    <lineage>
        <taxon>Eukaryota</taxon>
        <taxon>Fungi</taxon>
        <taxon>Fungi incertae sedis</taxon>
        <taxon>Mucoromycota</taxon>
        <taxon>Glomeromycotina</taxon>
        <taxon>Glomeromycetes</taxon>
        <taxon>Glomerales</taxon>
        <taxon>Glomeraceae</taxon>
        <taxon>Rhizophagus</taxon>
    </lineage>
</organism>
<dbReference type="PANTHER" id="PTHR45011:SF1">
    <property type="entry name" value="DAP3-BINDING CELL DEATH ENHANCER 1"/>
    <property type="match status" value="1"/>
</dbReference>
<dbReference type="SMART" id="SM00671">
    <property type="entry name" value="SEL1"/>
    <property type="match status" value="2"/>
</dbReference>
<reference evidence="2" key="2">
    <citation type="submission" date="2019-10" db="EMBL/GenBank/DDBJ databases">
        <title>Conservation and host-specific expression of non-tandemly repeated heterogenous ribosome RNA gene in arbuscular mycorrhizal fungi.</title>
        <authorList>
            <person name="Maeda T."/>
            <person name="Kobayashi Y."/>
            <person name="Nakagawa T."/>
            <person name="Ezawa T."/>
            <person name="Yamaguchi K."/>
            <person name="Bino T."/>
            <person name="Nishimoto Y."/>
            <person name="Shigenobu S."/>
            <person name="Kawaguchi M."/>
        </authorList>
    </citation>
    <scope>NUCLEOTIDE SEQUENCE</scope>
    <source>
        <strain evidence="2">HR1</strain>
    </source>
</reference>
<sequence>MGNASGINNLGYCGVGIDIDELTAFTLYQQAANLDGIYIIKKAANSGSIAAQHSLALMYESGDGIIKDINQAIYWYKNSSEQGNDDAKYNLAKLLAL</sequence>
<dbReference type="SUPFAM" id="SSF81901">
    <property type="entry name" value="HCP-like"/>
    <property type="match status" value="1"/>
</dbReference>
<accession>A0A2Z6QCZ1</accession>
<dbReference type="AlphaFoldDB" id="A0A2Z6QCZ1"/>
<evidence type="ECO:0000313" key="2">
    <source>
        <dbReference type="EMBL" id="GET04727.1"/>
    </source>
</evidence>
<evidence type="ECO:0000313" key="3">
    <source>
        <dbReference type="Proteomes" id="UP000247702"/>
    </source>
</evidence>
<dbReference type="InterPro" id="IPR052748">
    <property type="entry name" value="ISR_Activator"/>
</dbReference>
<keyword evidence="3" id="KW-1185">Reference proteome</keyword>
<dbReference type="InterPro" id="IPR006597">
    <property type="entry name" value="Sel1-like"/>
</dbReference>
<dbReference type="GO" id="GO:0016301">
    <property type="term" value="F:kinase activity"/>
    <property type="evidence" value="ECO:0007669"/>
    <property type="project" value="UniProtKB-KW"/>
</dbReference>
<dbReference type="OrthoDB" id="2384430at2759"/>
<dbReference type="Pfam" id="PF08238">
    <property type="entry name" value="Sel1"/>
    <property type="match status" value="2"/>
</dbReference>
<dbReference type="EMBL" id="BEXD01000513">
    <property type="protein sequence ID" value="GBB88070.1"/>
    <property type="molecule type" value="Genomic_DNA"/>
</dbReference>
<reference evidence="1 3" key="1">
    <citation type="submission" date="2017-11" db="EMBL/GenBank/DDBJ databases">
        <title>The genome of Rhizophagus clarus HR1 reveals common genetic basis of auxotrophy among arbuscular mycorrhizal fungi.</title>
        <authorList>
            <person name="Kobayashi Y."/>
        </authorList>
    </citation>
    <scope>NUCLEOTIDE SEQUENCE [LARGE SCALE GENOMIC DNA]</scope>
    <source>
        <strain evidence="1 3">HR1</strain>
    </source>
</reference>
<comment type="caution">
    <text evidence="1">The sequence shown here is derived from an EMBL/GenBank/DDBJ whole genome shotgun (WGS) entry which is preliminary data.</text>
</comment>
<keyword evidence="2" id="KW-0808">Transferase</keyword>
<dbReference type="STRING" id="94130.A0A2Z6QCZ1"/>
<dbReference type="InterPro" id="IPR011990">
    <property type="entry name" value="TPR-like_helical_dom_sf"/>
</dbReference>
<dbReference type="Proteomes" id="UP000247702">
    <property type="component" value="Unassembled WGS sequence"/>
</dbReference>
<dbReference type="PANTHER" id="PTHR45011">
    <property type="entry name" value="DAP3-BINDING CELL DEATH ENHANCER 1"/>
    <property type="match status" value="1"/>
</dbReference>
<name>A0A2Z6QCZ1_9GLOM</name>
<dbReference type="Gene3D" id="1.25.40.10">
    <property type="entry name" value="Tetratricopeptide repeat domain"/>
    <property type="match status" value="1"/>
</dbReference>
<proteinExistence type="predicted"/>
<dbReference type="Proteomes" id="UP000615446">
    <property type="component" value="Unassembled WGS sequence"/>
</dbReference>